<keyword evidence="4 7" id="KW-1133">Transmembrane helix</keyword>
<evidence type="ECO:0000256" key="5">
    <source>
        <dbReference type="ARBA" id="ARBA00023136"/>
    </source>
</evidence>
<name>A0A645CJ79_9ZZZZ</name>
<accession>A0A645CJ79</accession>
<comment type="caution">
    <text evidence="8">The sequence shown here is derived from an EMBL/GenBank/DDBJ whole genome shotgun (WGS) entry which is preliminary data.</text>
</comment>
<dbReference type="AlphaFoldDB" id="A0A645CJ79"/>
<dbReference type="GO" id="GO:0016020">
    <property type="term" value="C:membrane"/>
    <property type="evidence" value="ECO:0007669"/>
    <property type="project" value="UniProtKB-SubCell"/>
</dbReference>
<evidence type="ECO:0000256" key="4">
    <source>
        <dbReference type="ARBA" id="ARBA00022989"/>
    </source>
</evidence>
<proteinExistence type="inferred from homology"/>
<feature type="transmembrane region" description="Helical" evidence="7">
    <location>
        <begin position="38"/>
        <end position="71"/>
    </location>
</feature>
<protein>
    <recommendedName>
        <fullName evidence="9">AI-2E family transporter</fullName>
    </recommendedName>
</protein>
<feature type="region of interest" description="Disordered" evidence="6">
    <location>
        <begin position="86"/>
        <end position="115"/>
    </location>
</feature>
<dbReference type="InterPro" id="IPR002549">
    <property type="entry name" value="AI-2E-like"/>
</dbReference>
<gene>
    <name evidence="8" type="ORF">SDC9_123995</name>
</gene>
<reference evidence="8" key="1">
    <citation type="submission" date="2019-08" db="EMBL/GenBank/DDBJ databases">
        <authorList>
            <person name="Kucharzyk K."/>
            <person name="Murdoch R.W."/>
            <person name="Higgins S."/>
            <person name="Loffler F."/>
        </authorList>
    </citation>
    <scope>NUCLEOTIDE SEQUENCE</scope>
</reference>
<evidence type="ECO:0000256" key="1">
    <source>
        <dbReference type="ARBA" id="ARBA00004141"/>
    </source>
</evidence>
<evidence type="ECO:0000256" key="2">
    <source>
        <dbReference type="ARBA" id="ARBA00009773"/>
    </source>
</evidence>
<comment type="similarity">
    <text evidence="2">Belongs to the autoinducer-2 exporter (AI-2E) (TC 2.A.86) family.</text>
</comment>
<keyword evidence="5 7" id="KW-0472">Membrane</keyword>
<keyword evidence="3 7" id="KW-0812">Transmembrane</keyword>
<evidence type="ECO:0008006" key="9">
    <source>
        <dbReference type="Google" id="ProtNLM"/>
    </source>
</evidence>
<evidence type="ECO:0000256" key="3">
    <source>
        <dbReference type="ARBA" id="ARBA00022692"/>
    </source>
</evidence>
<dbReference type="EMBL" id="VSSQ01027643">
    <property type="protein sequence ID" value="MPM76996.1"/>
    <property type="molecule type" value="Genomic_DNA"/>
</dbReference>
<evidence type="ECO:0000256" key="7">
    <source>
        <dbReference type="SAM" id="Phobius"/>
    </source>
</evidence>
<evidence type="ECO:0000313" key="8">
    <source>
        <dbReference type="EMBL" id="MPM76996.1"/>
    </source>
</evidence>
<sequence>MVDPVQALLFIVLFLVLQQIEGNLIYPRVVGSSVGLPSIWVLAAVILGGKLMGISGMLVFIPLCSVLYTLFKQYVKDCLALKKISPAKLDPDSSPPREAAKKHPPVAGGGKSAGA</sequence>
<organism evidence="8">
    <name type="scientific">bioreactor metagenome</name>
    <dbReference type="NCBI Taxonomy" id="1076179"/>
    <lineage>
        <taxon>unclassified sequences</taxon>
        <taxon>metagenomes</taxon>
        <taxon>ecological metagenomes</taxon>
    </lineage>
</organism>
<evidence type="ECO:0000256" key="6">
    <source>
        <dbReference type="SAM" id="MobiDB-lite"/>
    </source>
</evidence>
<dbReference type="Pfam" id="PF01594">
    <property type="entry name" value="AI-2E_transport"/>
    <property type="match status" value="1"/>
</dbReference>
<comment type="subcellular location">
    <subcellularLocation>
        <location evidence="1">Membrane</location>
        <topology evidence="1">Multi-pass membrane protein</topology>
    </subcellularLocation>
</comment>